<evidence type="ECO:0000256" key="2">
    <source>
        <dbReference type="ARBA" id="ARBA00023125"/>
    </source>
</evidence>
<dbReference type="GO" id="GO:0003677">
    <property type="term" value="F:DNA binding"/>
    <property type="evidence" value="ECO:0007669"/>
    <property type="project" value="UniProtKB-KW"/>
</dbReference>
<feature type="region of interest" description="Disordered" evidence="4">
    <location>
        <begin position="158"/>
        <end position="180"/>
    </location>
</feature>
<dbReference type="AlphaFoldDB" id="A0A7G8Q8T3"/>
<dbReference type="InterPro" id="IPR002577">
    <property type="entry name" value="HTH_HxlR"/>
</dbReference>
<evidence type="ECO:0000313" key="6">
    <source>
        <dbReference type="EMBL" id="QNK03191.1"/>
    </source>
</evidence>
<accession>A0A7G8Q8T3</accession>
<dbReference type="PANTHER" id="PTHR33204:SF17">
    <property type="entry name" value="TRANSCRIPTIONAL REGULATORY PROTEIN"/>
    <property type="match status" value="1"/>
</dbReference>
<keyword evidence="3" id="KW-0804">Transcription</keyword>
<reference evidence="6 7" key="1">
    <citation type="submission" date="2020-08" db="EMBL/GenBank/DDBJ databases">
        <title>Dyella sp. G9 isolated from forest soil.</title>
        <authorList>
            <person name="Fu J."/>
            <person name="Qiu L."/>
        </authorList>
    </citation>
    <scope>NUCLEOTIDE SEQUENCE [LARGE SCALE GENOMIC DNA]</scope>
    <source>
        <strain evidence="6 7">G9</strain>
    </source>
</reference>
<dbReference type="InterPro" id="IPR036388">
    <property type="entry name" value="WH-like_DNA-bd_sf"/>
</dbReference>
<feature type="domain" description="HTH hxlR-type" evidence="5">
    <location>
        <begin position="11"/>
        <end position="108"/>
    </location>
</feature>
<evidence type="ECO:0000256" key="4">
    <source>
        <dbReference type="SAM" id="MobiDB-lite"/>
    </source>
</evidence>
<gene>
    <name evidence="6" type="ORF">H8F01_08835</name>
</gene>
<dbReference type="Proteomes" id="UP000515873">
    <property type="component" value="Chromosome"/>
</dbReference>
<sequence length="180" mass="20520">MRHHSTQTMACPIARAVDQAGDAWSVLILRDAFYGLSRFDDFQASMGIAPNILSRRLALLVDTGMLERRRYSSRPPRHEYLLTERGRDFRPVLLAMMAWGNRHFSPDGHAVELIDRMTGHLVEPVMVDGRTGEPITRERHQMRAGPAADERMRSRIAFRNSRLAQPRPSLCDPHLPESPP</sequence>
<name>A0A7G8Q8T3_9GAMM</name>
<dbReference type="Pfam" id="PF01638">
    <property type="entry name" value="HxlR"/>
    <property type="match status" value="1"/>
</dbReference>
<evidence type="ECO:0000256" key="3">
    <source>
        <dbReference type="ARBA" id="ARBA00023163"/>
    </source>
</evidence>
<dbReference type="EMBL" id="CP060412">
    <property type="protein sequence ID" value="QNK03191.1"/>
    <property type="molecule type" value="Genomic_DNA"/>
</dbReference>
<evidence type="ECO:0000259" key="5">
    <source>
        <dbReference type="PROSITE" id="PS51118"/>
    </source>
</evidence>
<keyword evidence="1" id="KW-0805">Transcription regulation</keyword>
<keyword evidence="7" id="KW-1185">Reference proteome</keyword>
<dbReference type="Gene3D" id="1.10.10.10">
    <property type="entry name" value="Winged helix-like DNA-binding domain superfamily/Winged helix DNA-binding domain"/>
    <property type="match status" value="1"/>
</dbReference>
<proteinExistence type="predicted"/>
<organism evidence="6 7">
    <name type="scientific">Dyella telluris</name>
    <dbReference type="NCBI Taxonomy" id="2763498"/>
    <lineage>
        <taxon>Bacteria</taxon>
        <taxon>Pseudomonadati</taxon>
        <taxon>Pseudomonadota</taxon>
        <taxon>Gammaproteobacteria</taxon>
        <taxon>Lysobacterales</taxon>
        <taxon>Rhodanobacteraceae</taxon>
        <taxon>Dyella</taxon>
    </lineage>
</organism>
<protein>
    <submittedName>
        <fullName evidence="6">Helix-turn-helix transcriptional regulator</fullName>
    </submittedName>
</protein>
<dbReference type="InterPro" id="IPR036390">
    <property type="entry name" value="WH_DNA-bd_sf"/>
</dbReference>
<dbReference type="PANTHER" id="PTHR33204">
    <property type="entry name" value="TRANSCRIPTIONAL REGULATOR, MARR FAMILY"/>
    <property type="match status" value="1"/>
</dbReference>
<dbReference type="PROSITE" id="PS51118">
    <property type="entry name" value="HTH_HXLR"/>
    <property type="match status" value="1"/>
</dbReference>
<evidence type="ECO:0000313" key="7">
    <source>
        <dbReference type="Proteomes" id="UP000515873"/>
    </source>
</evidence>
<dbReference type="KEGG" id="dtl:H8F01_08835"/>
<dbReference type="SUPFAM" id="SSF46785">
    <property type="entry name" value="Winged helix' DNA-binding domain"/>
    <property type="match status" value="1"/>
</dbReference>
<dbReference type="RefSeq" id="WP_187058661.1">
    <property type="nucleotide sequence ID" value="NZ_CP060412.1"/>
</dbReference>
<keyword evidence="2" id="KW-0238">DNA-binding</keyword>
<evidence type="ECO:0000256" key="1">
    <source>
        <dbReference type="ARBA" id="ARBA00023015"/>
    </source>
</evidence>